<proteinExistence type="predicted"/>
<accession>A0ABX8CMN3</accession>
<dbReference type="InterPro" id="IPR024747">
    <property type="entry name" value="Pyridox_Oxase-rel"/>
</dbReference>
<dbReference type="RefSeq" id="WP_213555483.1">
    <property type="nucleotide sequence ID" value="NZ_JBHZDI010000245.1"/>
</dbReference>
<evidence type="ECO:0000313" key="1">
    <source>
        <dbReference type="EMBL" id="QVI19450.1"/>
    </source>
</evidence>
<evidence type="ECO:0000313" key="2">
    <source>
        <dbReference type="Proteomes" id="UP000683310"/>
    </source>
</evidence>
<dbReference type="EMBL" id="CP074371">
    <property type="protein sequence ID" value="QVI19450.1"/>
    <property type="molecule type" value="Genomic_DNA"/>
</dbReference>
<keyword evidence="2" id="KW-1185">Reference proteome</keyword>
<protein>
    <submittedName>
        <fullName evidence="1">Pyridoxamine 5'-phosphate oxidase family protein</fullName>
    </submittedName>
</protein>
<dbReference type="Proteomes" id="UP000683310">
    <property type="component" value="Chromosome"/>
</dbReference>
<organism evidence="1 2">
    <name type="scientific">Nocardia tengchongensis</name>
    <dbReference type="NCBI Taxonomy" id="2055889"/>
    <lineage>
        <taxon>Bacteria</taxon>
        <taxon>Bacillati</taxon>
        <taxon>Actinomycetota</taxon>
        <taxon>Actinomycetes</taxon>
        <taxon>Mycobacteriales</taxon>
        <taxon>Nocardiaceae</taxon>
        <taxon>Nocardia</taxon>
    </lineage>
</organism>
<sequence>MSGAAHELDDESGCDTVKLGRQESLRLLAGAAYGRVVFSHQALPAIRPVNHLLDDGMIIIRTRLSVQLASIVRADGGTGEVVAYEEADELDPILHTGWSVVVTGFARSVTDPTRVARYRRLLRPWVNKTMNAVIEIEPKIVTGIRLVPHP</sequence>
<dbReference type="Gene3D" id="2.30.110.10">
    <property type="entry name" value="Electron Transport, Fmn-binding Protein, Chain A"/>
    <property type="match status" value="1"/>
</dbReference>
<gene>
    <name evidence="1" type="ORF">KHQ06_24095</name>
</gene>
<dbReference type="Pfam" id="PF12900">
    <property type="entry name" value="Pyridox_ox_2"/>
    <property type="match status" value="1"/>
</dbReference>
<dbReference type="SUPFAM" id="SSF50475">
    <property type="entry name" value="FMN-binding split barrel"/>
    <property type="match status" value="1"/>
</dbReference>
<name>A0ABX8CMN3_9NOCA</name>
<reference evidence="1 2" key="1">
    <citation type="submission" date="2021-04" db="EMBL/GenBank/DDBJ databases">
        <title>Nocardia tengchongensis.</title>
        <authorList>
            <person name="Zhuang k."/>
            <person name="Ran Y."/>
            <person name="Li W."/>
        </authorList>
    </citation>
    <scope>NUCLEOTIDE SEQUENCE [LARGE SCALE GENOMIC DNA]</scope>
    <source>
        <strain evidence="1 2">CFH S0057</strain>
    </source>
</reference>
<dbReference type="InterPro" id="IPR012349">
    <property type="entry name" value="Split_barrel_FMN-bd"/>
</dbReference>